<dbReference type="Pfam" id="PF04398">
    <property type="entry name" value="DUF538"/>
    <property type="match status" value="1"/>
</dbReference>
<dbReference type="PANTHER" id="PTHR31676:SF76">
    <property type="entry name" value="OS05G0362300 PROTEIN"/>
    <property type="match status" value="1"/>
</dbReference>
<dbReference type="EMBL" id="GDJX01003003">
    <property type="protein sequence ID" value="JAT64933.1"/>
    <property type="molecule type" value="Transcribed_RNA"/>
</dbReference>
<dbReference type="Gene3D" id="2.30.240.10">
    <property type="entry name" value="At5g01610-like"/>
    <property type="match status" value="1"/>
</dbReference>
<protein>
    <submittedName>
        <fullName evidence="1">S-locus-specific glycoprotein S6</fullName>
    </submittedName>
</protein>
<name>A0A1D1ZDM8_9ARAE</name>
<reference evidence="1" key="1">
    <citation type="submission" date="2015-07" db="EMBL/GenBank/DDBJ databases">
        <title>Transcriptome Assembly of Anthurium amnicola.</title>
        <authorList>
            <person name="Suzuki J."/>
        </authorList>
    </citation>
    <scope>NUCLEOTIDE SEQUENCE</scope>
</reference>
<dbReference type="SUPFAM" id="SSF141562">
    <property type="entry name" value="At5g01610-like"/>
    <property type="match status" value="1"/>
</dbReference>
<gene>
    <name evidence="1" type="primary">SLSG_4</name>
    <name evidence="1" type="ORF">g.112129</name>
</gene>
<organism evidence="1">
    <name type="scientific">Anthurium amnicola</name>
    <dbReference type="NCBI Taxonomy" id="1678845"/>
    <lineage>
        <taxon>Eukaryota</taxon>
        <taxon>Viridiplantae</taxon>
        <taxon>Streptophyta</taxon>
        <taxon>Embryophyta</taxon>
        <taxon>Tracheophyta</taxon>
        <taxon>Spermatophyta</taxon>
        <taxon>Magnoliopsida</taxon>
        <taxon>Liliopsida</taxon>
        <taxon>Araceae</taxon>
        <taxon>Pothoideae</taxon>
        <taxon>Potheae</taxon>
        <taxon>Anthurium</taxon>
    </lineage>
</organism>
<feature type="non-terminal residue" evidence="1">
    <location>
        <position position="1"/>
    </location>
</feature>
<proteinExistence type="predicted"/>
<dbReference type="PANTHER" id="PTHR31676">
    <property type="entry name" value="T31J12.3 PROTEIN-RELATED"/>
    <property type="match status" value="1"/>
</dbReference>
<dbReference type="AlphaFoldDB" id="A0A1D1ZDM8"/>
<sequence>EGKRRSVQTDENMSPRCSVLPLLPRPLLPLLLLLLSGAASVPAGATLGSLSAYDVLQSYNFPVGLLPQGVVGYDLDRGTGSFSAYLNGTCSFSVEGSYQLRYRSTISGYISKNQMRDLQGVSV</sequence>
<evidence type="ECO:0000313" key="1">
    <source>
        <dbReference type="EMBL" id="JAT64933.1"/>
    </source>
</evidence>
<dbReference type="InterPro" id="IPR007493">
    <property type="entry name" value="DUF538"/>
</dbReference>
<accession>A0A1D1ZDM8</accession>
<dbReference type="InterPro" id="IPR036758">
    <property type="entry name" value="At5g01610-like"/>
</dbReference>